<dbReference type="CDD" id="cd05819">
    <property type="entry name" value="NHL"/>
    <property type="match status" value="1"/>
</dbReference>
<evidence type="ECO:0000256" key="6">
    <source>
        <dbReference type="PROSITE-ProRule" id="PRU00504"/>
    </source>
</evidence>
<keyword evidence="5 7" id="KW-0472">Membrane</keyword>
<evidence type="ECO:0000256" key="7">
    <source>
        <dbReference type="SAM" id="Phobius"/>
    </source>
</evidence>
<comment type="caution">
    <text evidence="10">The sequence shown here is derived from an EMBL/GenBank/DDBJ whole genome shotgun (WGS) entry which is preliminary data.</text>
</comment>
<evidence type="ECO:0000256" key="4">
    <source>
        <dbReference type="ARBA" id="ARBA00022989"/>
    </source>
</evidence>
<reference evidence="10 11" key="1">
    <citation type="submission" date="2019-03" db="EMBL/GenBank/DDBJ databases">
        <title>Cohnella endophytica sp. nov., a novel endophytic bacterium isolated from bark of Sonneratia apetala.</title>
        <authorList>
            <person name="Tuo L."/>
        </authorList>
    </citation>
    <scope>NUCLEOTIDE SEQUENCE [LARGE SCALE GENOMIC DNA]</scope>
    <source>
        <strain evidence="10 11">CCTCC AB 208254</strain>
    </source>
</reference>
<evidence type="ECO:0000313" key="11">
    <source>
        <dbReference type="Proteomes" id="UP000297900"/>
    </source>
</evidence>
<dbReference type="InterPro" id="IPR006977">
    <property type="entry name" value="Yip1_dom"/>
</dbReference>
<feature type="transmembrane region" description="Helical" evidence="7">
    <location>
        <begin position="607"/>
        <end position="630"/>
    </location>
</feature>
<accession>A0A4Y8LVT4</accession>
<evidence type="ECO:0000256" key="1">
    <source>
        <dbReference type="ARBA" id="ARBA00004141"/>
    </source>
</evidence>
<keyword evidence="8" id="KW-0732">Signal</keyword>
<dbReference type="InterPro" id="IPR001258">
    <property type="entry name" value="NHL_repeat"/>
</dbReference>
<gene>
    <name evidence="10" type="ORF">E2980_14145</name>
</gene>
<keyword evidence="11" id="KW-1185">Reference proteome</keyword>
<organism evidence="10 11">
    <name type="scientific">Cohnella luojiensis</name>
    <dbReference type="NCBI Taxonomy" id="652876"/>
    <lineage>
        <taxon>Bacteria</taxon>
        <taxon>Bacillati</taxon>
        <taxon>Bacillota</taxon>
        <taxon>Bacilli</taxon>
        <taxon>Bacillales</taxon>
        <taxon>Paenibacillaceae</taxon>
        <taxon>Cohnella</taxon>
    </lineage>
</organism>
<dbReference type="Proteomes" id="UP000297900">
    <property type="component" value="Unassembled WGS sequence"/>
</dbReference>
<dbReference type="PANTHER" id="PTHR24104:SF25">
    <property type="entry name" value="PROTEIN LIN-41"/>
    <property type="match status" value="1"/>
</dbReference>
<protein>
    <recommendedName>
        <fullName evidence="9">Yip1 domain-containing protein</fullName>
    </recommendedName>
</protein>
<dbReference type="Gene3D" id="2.120.10.30">
    <property type="entry name" value="TolB, C-terminal domain"/>
    <property type="match status" value="2"/>
</dbReference>
<evidence type="ECO:0000256" key="2">
    <source>
        <dbReference type="ARBA" id="ARBA00022692"/>
    </source>
</evidence>
<dbReference type="PANTHER" id="PTHR24104">
    <property type="entry name" value="E3 UBIQUITIN-PROTEIN LIGASE NHLRC1-RELATED"/>
    <property type="match status" value="1"/>
</dbReference>
<proteinExistence type="predicted"/>
<dbReference type="SUPFAM" id="SSF48452">
    <property type="entry name" value="TPR-like"/>
    <property type="match status" value="1"/>
</dbReference>
<dbReference type="EMBL" id="SOMN01000020">
    <property type="protein sequence ID" value="TFE25245.1"/>
    <property type="molecule type" value="Genomic_DNA"/>
</dbReference>
<keyword evidence="4 7" id="KW-1133">Transmembrane helix</keyword>
<sequence>MLALFILAVLLGTATPASAQADTGYTYSYWGDPNPAPAAYEPVRTMYGSDLSLGKLSSPQDLYISKDRKIYLADTGNNRIIVMDDRFKVLRTISEFDRGGKKDQFNGPEGVFAAPNGDIYVADTLNRRVVRLSADGRFLQQIGAPESTLLRQGFQFTPIKLATDKAGQVYVASRGSYEGIMEFDSDGVFTGYIGTNRVRFNPLDLLWKRISTKAQRSQMEQFIPIEFNNLSIEDNGFIYTTTSEENGSQPIKHMNVSGVDILRSKGYFPPKGDIRVSMTGSKPGSSIFVDVTEDEAGMYSALDSKRGRIFTYDKDGNLLYEFGNLGSQAGLFRTPSAIAMLGDQIVVLDKDYSRLTLFRPTKYGSAIREAVRNLDAGKVEESTAAWEQVLKLNSNYEVAYIGIGKSLLKQGDNKEAMAYFKLGNNREYYSQAFKRYRQDAVYDNFGYIVLGIGLIIAAAYTAMKLAKRRTAGRHFVEVGVLKNPFYTMIHPYKGFWEMKFEKVGRVKLAVLIVVLLALFTILKRQFSGFVVNYNNLAELNSINELKFVLLPFVLWCLANWSLTTLMDGEGKFKEILTATGYALMPLVVISLPQTLYSNLITVDESAFYYLLDSAAYLWSFWLLFVGTMTVHQYTPLKTVSTMALTLVVIGIILFLGLLFFSMMQQVINFVMSFYRELALRW</sequence>
<dbReference type="InterPro" id="IPR011990">
    <property type="entry name" value="TPR-like_helical_dom_sf"/>
</dbReference>
<evidence type="ECO:0000256" key="5">
    <source>
        <dbReference type="ARBA" id="ARBA00023136"/>
    </source>
</evidence>
<feature type="repeat" description="NHL" evidence="6">
    <location>
        <begin position="98"/>
        <end position="135"/>
    </location>
</feature>
<comment type="subcellular location">
    <subcellularLocation>
        <location evidence="1">Membrane</location>
        <topology evidence="1">Multi-pass membrane protein</topology>
    </subcellularLocation>
</comment>
<feature type="transmembrane region" description="Helical" evidence="7">
    <location>
        <begin position="508"/>
        <end position="526"/>
    </location>
</feature>
<dbReference type="PROSITE" id="PS51125">
    <property type="entry name" value="NHL"/>
    <property type="match status" value="1"/>
</dbReference>
<dbReference type="AlphaFoldDB" id="A0A4Y8LVT4"/>
<keyword evidence="2 7" id="KW-0812">Transmembrane</keyword>
<feature type="signal peptide" evidence="8">
    <location>
        <begin position="1"/>
        <end position="19"/>
    </location>
</feature>
<evidence type="ECO:0000313" key="10">
    <source>
        <dbReference type="EMBL" id="TFE25245.1"/>
    </source>
</evidence>
<keyword evidence="3" id="KW-0677">Repeat</keyword>
<dbReference type="Pfam" id="PF04893">
    <property type="entry name" value="Yip1"/>
    <property type="match status" value="1"/>
</dbReference>
<feature type="transmembrane region" description="Helical" evidence="7">
    <location>
        <begin position="445"/>
        <end position="463"/>
    </location>
</feature>
<dbReference type="OrthoDB" id="9799230at2"/>
<evidence type="ECO:0000256" key="3">
    <source>
        <dbReference type="ARBA" id="ARBA00022737"/>
    </source>
</evidence>
<dbReference type="GO" id="GO:0016020">
    <property type="term" value="C:membrane"/>
    <property type="evidence" value="ECO:0007669"/>
    <property type="project" value="UniProtKB-SubCell"/>
</dbReference>
<dbReference type="GO" id="GO:0008270">
    <property type="term" value="F:zinc ion binding"/>
    <property type="evidence" value="ECO:0007669"/>
    <property type="project" value="UniProtKB-KW"/>
</dbReference>
<dbReference type="InterPro" id="IPR050952">
    <property type="entry name" value="TRIM-NHL_E3_ligases"/>
</dbReference>
<evidence type="ECO:0000259" key="9">
    <source>
        <dbReference type="Pfam" id="PF04893"/>
    </source>
</evidence>
<evidence type="ECO:0000256" key="8">
    <source>
        <dbReference type="SAM" id="SignalP"/>
    </source>
</evidence>
<feature type="domain" description="Yip1" evidence="9">
    <location>
        <begin position="486"/>
        <end position="655"/>
    </location>
</feature>
<feature type="transmembrane region" description="Helical" evidence="7">
    <location>
        <begin position="642"/>
        <end position="663"/>
    </location>
</feature>
<name>A0A4Y8LVT4_9BACL</name>
<dbReference type="SUPFAM" id="SSF101898">
    <property type="entry name" value="NHL repeat"/>
    <property type="match status" value="1"/>
</dbReference>
<feature type="transmembrane region" description="Helical" evidence="7">
    <location>
        <begin position="575"/>
        <end position="595"/>
    </location>
</feature>
<dbReference type="InterPro" id="IPR011042">
    <property type="entry name" value="6-blade_b-propeller_TolB-like"/>
</dbReference>
<feature type="chain" id="PRO_5038861812" description="Yip1 domain-containing protein" evidence="8">
    <location>
        <begin position="20"/>
        <end position="681"/>
    </location>
</feature>